<name>A0A1H5YC74_9FLAO</name>
<accession>A0A1H5YC74</accession>
<feature type="chain" id="PRO_5009290371" evidence="1">
    <location>
        <begin position="19"/>
        <end position="184"/>
    </location>
</feature>
<dbReference type="OrthoDB" id="1430898at2"/>
<keyword evidence="3" id="KW-1185">Reference proteome</keyword>
<sequence length="184" mass="21476">MKNILIAFLFLNSIYSFAQDKQLILTKKTNDLWFQSLKSSNILTEKIELINQRLISDMNVYIKWSFPDGITVQRIPKLDSISKIRNQGFCKPLYVVKYKKKKIAFRIENPLNDNLTNSVSKLITENNISAVEVWIDDKRKVLYGTSADCGIIFISTNKRKIFKAFKNLNLTNFYMDEIGNYKEN</sequence>
<keyword evidence="1" id="KW-0732">Signal</keyword>
<evidence type="ECO:0000256" key="1">
    <source>
        <dbReference type="SAM" id="SignalP"/>
    </source>
</evidence>
<dbReference type="Proteomes" id="UP000236738">
    <property type="component" value="Unassembled WGS sequence"/>
</dbReference>
<proteinExistence type="predicted"/>
<gene>
    <name evidence="2" type="ORF">SAMN05421847_1753</name>
</gene>
<dbReference type="AlphaFoldDB" id="A0A1H5YC74"/>
<evidence type="ECO:0000313" key="3">
    <source>
        <dbReference type="Proteomes" id="UP000236738"/>
    </source>
</evidence>
<feature type="signal peptide" evidence="1">
    <location>
        <begin position="1"/>
        <end position="18"/>
    </location>
</feature>
<evidence type="ECO:0000313" key="2">
    <source>
        <dbReference type="EMBL" id="SEG21210.1"/>
    </source>
</evidence>
<reference evidence="3" key="1">
    <citation type="submission" date="2016-10" db="EMBL/GenBank/DDBJ databases">
        <authorList>
            <person name="Varghese N."/>
            <person name="Submissions S."/>
        </authorList>
    </citation>
    <scope>NUCLEOTIDE SEQUENCE [LARGE SCALE GENOMIC DNA]</scope>
    <source>
        <strain evidence="3">DSM 21580</strain>
    </source>
</reference>
<dbReference type="EMBL" id="FNUS01000003">
    <property type="protein sequence ID" value="SEG21210.1"/>
    <property type="molecule type" value="Genomic_DNA"/>
</dbReference>
<protein>
    <submittedName>
        <fullName evidence="2">Uncharacterized protein</fullName>
    </submittedName>
</protein>
<organism evidence="2 3">
    <name type="scientific">Halpernia humi</name>
    <dbReference type="NCBI Taxonomy" id="493375"/>
    <lineage>
        <taxon>Bacteria</taxon>
        <taxon>Pseudomonadati</taxon>
        <taxon>Bacteroidota</taxon>
        <taxon>Flavobacteriia</taxon>
        <taxon>Flavobacteriales</taxon>
        <taxon>Weeksellaceae</taxon>
        <taxon>Chryseobacterium group</taxon>
        <taxon>Halpernia</taxon>
    </lineage>
</organism>